<sequence length="83" mass="9818">MYTKEKNTEKSKLTDNAEKINCEACYEPCIFELKDSVHTFNIGLLDILKCIKFAEDEGIVPKLPEEWWISISQQFGYFDEERY</sequence>
<comment type="caution">
    <text evidence="1">The sequence shown here is derived from an EMBL/GenBank/DDBJ whole genome shotgun (WGS) entry which is preliminary data.</text>
</comment>
<accession>R6R560</accession>
<gene>
    <name evidence="1" type="ORF">BN788_01353</name>
</gene>
<organism evidence="1 2">
    <name type="scientific">[Eubacterium] siraeum CAG:80</name>
    <dbReference type="NCBI Taxonomy" id="1263080"/>
    <lineage>
        <taxon>Bacteria</taxon>
        <taxon>Bacillati</taxon>
        <taxon>Bacillota</taxon>
        <taxon>Clostridia</taxon>
        <taxon>Eubacteriales</taxon>
        <taxon>Oscillospiraceae</taxon>
        <taxon>Oscillospiraceae incertae sedis</taxon>
    </lineage>
</organism>
<protein>
    <submittedName>
        <fullName evidence="1">Uncharacterized protein</fullName>
    </submittedName>
</protein>
<evidence type="ECO:0000313" key="2">
    <source>
        <dbReference type="Proteomes" id="UP000018142"/>
    </source>
</evidence>
<dbReference type="AlphaFoldDB" id="R6R560"/>
<reference evidence="1" key="1">
    <citation type="submission" date="2012-11" db="EMBL/GenBank/DDBJ databases">
        <title>Dependencies among metagenomic species, viruses, plasmids and units of genetic variation.</title>
        <authorList>
            <person name="Nielsen H.B."/>
            <person name="Almeida M."/>
            <person name="Juncker A.S."/>
            <person name="Rasmussen S."/>
            <person name="Li J."/>
            <person name="Sunagawa S."/>
            <person name="Plichta D."/>
            <person name="Gautier L."/>
            <person name="Le Chatelier E."/>
            <person name="Peletier E."/>
            <person name="Bonde I."/>
            <person name="Nielsen T."/>
            <person name="Manichanh C."/>
            <person name="Arumugam M."/>
            <person name="Batto J."/>
            <person name="Santos M.B.Q.D."/>
            <person name="Blom N."/>
            <person name="Borruel N."/>
            <person name="Burgdorf K.S."/>
            <person name="Boumezbeur F."/>
            <person name="Casellas F."/>
            <person name="Dore J."/>
            <person name="Guarner F."/>
            <person name="Hansen T."/>
            <person name="Hildebrand F."/>
            <person name="Kaas R.S."/>
            <person name="Kennedy S."/>
            <person name="Kristiansen K."/>
            <person name="Kultima J.R."/>
            <person name="Leonard P."/>
            <person name="Levenez F."/>
            <person name="Lund O."/>
            <person name="Moumen B."/>
            <person name="Le Paslier D."/>
            <person name="Pons N."/>
            <person name="Pedersen O."/>
            <person name="Prifti E."/>
            <person name="Qin J."/>
            <person name="Raes J."/>
            <person name="Tap J."/>
            <person name="Tims S."/>
            <person name="Ussery D.W."/>
            <person name="Yamada T."/>
            <person name="MetaHit consortium"/>
            <person name="Renault P."/>
            <person name="Sicheritz-Ponten T."/>
            <person name="Bork P."/>
            <person name="Wang J."/>
            <person name="Brunak S."/>
            <person name="Ehrlich S.D."/>
        </authorList>
    </citation>
    <scope>NUCLEOTIDE SEQUENCE [LARGE SCALE GENOMIC DNA]</scope>
</reference>
<dbReference type="Proteomes" id="UP000018142">
    <property type="component" value="Unassembled WGS sequence"/>
</dbReference>
<dbReference type="EMBL" id="CBFJ010000043">
    <property type="protein sequence ID" value="CDC44068.1"/>
    <property type="molecule type" value="Genomic_DNA"/>
</dbReference>
<evidence type="ECO:0000313" key="1">
    <source>
        <dbReference type="EMBL" id="CDC44068.1"/>
    </source>
</evidence>
<name>R6R560_9FIRM</name>
<proteinExistence type="predicted"/>